<dbReference type="GO" id="GO:0020037">
    <property type="term" value="F:heme binding"/>
    <property type="evidence" value="ECO:0007669"/>
    <property type="project" value="InterPro"/>
</dbReference>
<protein>
    <submittedName>
        <fullName evidence="6">Uncharacterized protein</fullName>
    </submittedName>
</protein>
<dbReference type="Pfam" id="PF00067">
    <property type="entry name" value="p450"/>
    <property type="match status" value="1"/>
</dbReference>
<dbReference type="HOGENOM" id="CLU_2675469_0_0_1"/>
<keyword evidence="4" id="KW-1133">Transmembrane helix</keyword>
<dbReference type="GO" id="GO:0016020">
    <property type="term" value="C:membrane"/>
    <property type="evidence" value="ECO:0007669"/>
    <property type="project" value="UniProtKB-SubCell"/>
</dbReference>
<evidence type="ECO:0000313" key="7">
    <source>
        <dbReference type="Proteomes" id="UP000007015"/>
    </source>
</evidence>
<dbReference type="Proteomes" id="UP000007015">
    <property type="component" value="Chromosome 7"/>
</dbReference>
<evidence type="ECO:0000256" key="5">
    <source>
        <dbReference type="ARBA" id="ARBA00023136"/>
    </source>
</evidence>
<dbReference type="SUPFAM" id="SSF48264">
    <property type="entry name" value="Cytochrome P450"/>
    <property type="match status" value="1"/>
</dbReference>
<organism evidence="6 7">
    <name type="scientific">Oryza sativa subsp. indica</name>
    <name type="common">Rice</name>
    <dbReference type="NCBI Taxonomy" id="39946"/>
    <lineage>
        <taxon>Eukaryota</taxon>
        <taxon>Viridiplantae</taxon>
        <taxon>Streptophyta</taxon>
        <taxon>Embryophyta</taxon>
        <taxon>Tracheophyta</taxon>
        <taxon>Spermatophyta</taxon>
        <taxon>Magnoliopsida</taxon>
        <taxon>Liliopsida</taxon>
        <taxon>Poales</taxon>
        <taxon>Poaceae</taxon>
        <taxon>BOP clade</taxon>
        <taxon>Oryzoideae</taxon>
        <taxon>Oryzeae</taxon>
        <taxon>Oryzinae</taxon>
        <taxon>Oryza</taxon>
        <taxon>Oryza sativa</taxon>
    </lineage>
</organism>
<dbReference type="InterPro" id="IPR051103">
    <property type="entry name" value="Plant_metabolite_P450s"/>
</dbReference>
<keyword evidence="2" id="KW-0812">Transmembrane</keyword>
<dbReference type="AlphaFoldDB" id="A2YKK5"/>
<reference evidence="6 7" key="1">
    <citation type="journal article" date="2005" name="PLoS Biol.">
        <title>The genomes of Oryza sativa: a history of duplications.</title>
        <authorList>
            <person name="Yu J."/>
            <person name="Wang J."/>
            <person name="Lin W."/>
            <person name="Li S."/>
            <person name="Li H."/>
            <person name="Zhou J."/>
            <person name="Ni P."/>
            <person name="Dong W."/>
            <person name="Hu S."/>
            <person name="Zeng C."/>
            <person name="Zhang J."/>
            <person name="Zhang Y."/>
            <person name="Li R."/>
            <person name="Xu Z."/>
            <person name="Li S."/>
            <person name="Li X."/>
            <person name="Zheng H."/>
            <person name="Cong L."/>
            <person name="Lin L."/>
            <person name="Yin J."/>
            <person name="Geng J."/>
            <person name="Li G."/>
            <person name="Shi J."/>
            <person name="Liu J."/>
            <person name="Lv H."/>
            <person name="Li J."/>
            <person name="Wang J."/>
            <person name="Deng Y."/>
            <person name="Ran L."/>
            <person name="Shi X."/>
            <person name="Wang X."/>
            <person name="Wu Q."/>
            <person name="Li C."/>
            <person name="Ren X."/>
            <person name="Wang J."/>
            <person name="Wang X."/>
            <person name="Li D."/>
            <person name="Liu D."/>
            <person name="Zhang X."/>
            <person name="Ji Z."/>
            <person name="Zhao W."/>
            <person name="Sun Y."/>
            <person name="Zhang Z."/>
            <person name="Bao J."/>
            <person name="Han Y."/>
            <person name="Dong L."/>
            <person name="Ji J."/>
            <person name="Chen P."/>
            <person name="Wu S."/>
            <person name="Liu J."/>
            <person name="Xiao Y."/>
            <person name="Bu D."/>
            <person name="Tan J."/>
            <person name="Yang L."/>
            <person name="Ye C."/>
            <person name="Zhang J."/>
            <person name="Xu J."/>
            <person name="Zhou Y."/>
            <person name="Yu Y."/>
            <person name="Zhang B."/>
            <person name="Zhuang S."/>
            <person name="Wei H."/>
            <person name="Liu B."/>
            <person name="Lei M."/>
            <person name="Yu H."/>
            <person name="Li Y."/>
            <person name="Xu H."/>
            <person name="Wei S."/>
            <person name="He X."/>
            <person name="Fang L."/>
            <person name="Zhang Z."/>
            <person name="Zhang Y."/>
            <person name="Huang X."/>
            <person name="Su Z."/>
            <person name="Tong W."/>
            <person name="Li J."/>
            <person name="Tong Z."/>
            <person name="Li S."/>
            <person name="Ye J."/>
            <person name="Wang L."/>
            <person name="Fang L."/>
            <person name="Lei T."/>
            <person name="Chen C."/>
            <person name="Chen H."/>
            <person name="Xu Z."/>
            <person name="Li H."/>
            <person name="Huang H."/>
            <person name="Zhang F."/>
            <person name="Xu H."/>
            <person name="Li N."/>
            <person name="Zhao C."/>
            <person name="Li S."/>
            <person name="Dong L."/>
            <person name="Huang Y."/>
            <person name="Li L."/>
            <person name="Xi Y."/>
            <person name="Qi Q."/>
            <person name="Li W."/>
            <person name="Zhang B."/>
            <person name="Hu W."/>
            <person name="Zhang Y."/>
            <person name="Tian X."/>
            <person name="Jiao Y."/>
            <person name="Liang X."/>
            <person name="Jin J."/>
            <person name="Gao L."/>
            <person name="Zheng W."/>
            <person name="Hao B."/>
            <person name="Liu S."/>
            <person name="Wang W."/>
            <person name="Yuan L."/>
            <person name="Cao M."/>
            <person name="McDermott J."/>
            <person name="Samudrala R."/>
            <person name="Wang J."/>
            <person name="Wong G.K."/>
            <person name="Yang H."/>
        </authorList>
    </citation>
    <scope>NUCLEOTIDE SEQUENCE [LARGE SCALE GENOMIC DNA]</scope>
    <source>
        <strain evidence="7">cv. 93-11</strain>
    </source>
</reference>
<dbReference type="Gramene" id="BGIOSGA024417-TA">
    <property type="protein sequence ID" value="BGIOSGA024417-PA"/>
    <property type="gene ID" value="BGIOSGA024417"/>
</dbReference>
<dbReference type="Gene3D" id="1.10.630.10">
    <property type="entry name" value="Cytochrome P450"/>
    <property type="match status" value="1"/>
</dbReference>
<gene>
    <name evidence="6" type="ORF">OsI_25755</name>
</gene>
<evidence type="ECO:0000256" key="1">
    <source>
        <dbReference type="ARBA" id="ARBA00004167"/>
    </source>
</evidence>
<keyword evidence="7" id="KW-1185">Reference proteome</keyword>
<evidence type="ECO:0000256" key="4">
    <source>
        <dbReference type="ARBA" id="ARBA00022989"/>
    </source>
</evidence>
<dbReference type="PANTHER" id="PTHR24298">
    <property type="entry name" value="FLAVONOID 3'-MONOOXYGENASE-RELATED"/>
    <property type="match status" value="1"/>
</dbReference>
<sequence>MLEHSYVDMLLDTNLPDDSNRALTDDEIIKLCSEFLNTGTDTTSTALQCIMAKKRSKEVAGDEVADYLMLWTPFH</sequence>
<keyword evidence="3" id="KW-0479">Metal-binding</keyword>
<dbReference type="GO" id="GO:0005506">
    <property type="term" value="F:iron ion binding"/>
    <property type="evidence" value="ECO:0007669"/>
    <property type="project" value="InterPro"/>
</dbReference>
<evidence type="ECO:0000256" key="2">
    <source>
        <dbReference type="ARBA" id="ARBA00022692"/>
    </source>
</evidence>
<keyword evidence="5" id="KW-0472">Membrane</keyword>
<dbReference type="EMBL" id="CM000132">
    <property type="protein sequence ID" value="EAZ03616.1"/>
    <property type="molecule type" value="Genomic_DNA"/>
</dbReference>
<evidence type="ECO:0000313" key="6">
    <source>
        <dbReference type="EMBL" id="EAZ03616.1"/>
    </source>
</evidence>
<name>A2YKK5_ORYSI</name>
<dbReference type="InterPro" id="IPR036396">
    <property type="entry name" value="Cyt_P450_sf"/>
</dbReference>
<proteinExistence type="predicted"/>
<evidence type="ECO:0000256" key="3">
    <source>
        <dbReference type="ARBA" id="ARBA00022723"/>
    </source>
</evidence>
<dbReference type="GO" id="GO:0016709">
    <property type="term" value="F:oxidoreductase activity, acting on paired donors, with incorporation or reduction of molecular oxygen, NAD(P)H as one donor, and incorporation of one atom of oxygen"/>
    <property type="evidence" value="ECO:0007669"/>
    <property type="project" value="TreeGrafter"/>
</dbReference>
<dbReference type="STRING" id="39946.A2YKK5"/>
<comment type="subcellular location">
    <subcellularLocation>
        <location evidence="1">Membrane</location>
        <topology evidence="1">Single-pass membrane protein</topology>
    </subcellularLocation>
</comment>
<accession>A2YKK5</accession>
<dbReference type="InterPro" id="IPR001128">
    <property type="entry name" value="Cyt_P450"/>
</dbReference>
<dbReference type="PANTHER" id="PTHR24298:SF800">
    <property type="entry name" value="CYTOCHROME P450 89A2-RELATED"/>
    <property type="match status" value="1"/>
</dbReference>